<sequence>MKIKKYAKQGMGLMTTGVALGVGTGVASSLGATQGAAGMSKLSGALPVAGKVMGTGMVLDSVKHLQKSAEMPKKKKKGLFG</sequence>
<comment type="caution">
    <text evidence="1">The sequence shown here is derived from an EMBL/GenBank/DDBJ whole genome shotgun (WGS) entry which is preliminary data.</text>
</comment>
<organism evidence="1">
    <name type="scientific">marine sediment metagenome</name>
    <dbReference type="NCBI Taxonomy" id="412755"/>
    <lineage>
        <taxon>unclassified sequences</taxon>
        <taxon>metagenomes</taxon>
        <taxon>ecological metagenomes</taxon>
    </lineage>
</organism>
<proteinExistence type="predicted"/>
<reference evidence="1" key="1">
    <citation type="journal article" date="2014" name="Front. Microbiol.">
        <title>High frequency of phylogenetically diverse reductive dehalogenase-homologous genes in deep subseafloor sedimentary metagenomes.</title>
        <authorList>
            <person name="Kawai M."/>
            <person name="Futagami T."/>
            <person name="Toyoda A."/>
            <person name="Takaki Y."/>
            <person name="Nishi S."/>
            <person name="Hori S."/>
            <person name="Arai W."/>
            <person name="Tsubouchi T."/>
            <person name="Morono Y."/>
            <person name="Uchiyama I."/>
            <person name="Ito T."/>
            <person name="Fujiyama A."/>
            <person name="Inagaki F."/>
            <person name="Takami H."/>
        </authorList>
    </citation>
    <scope>NUCLEOTIDE SEQUENCE</scope>
    <source>
        <strain evidence="1">Expedition CK06-06</strain>
    </source>
</reference>
<protein>
    <submittedName>
        <fullName evidence="1">Uncharacterized protein</fullName>
    </submittedName>
</protein>
<accession>X1GL75</accession>
<dbReference type="EMBL" id="BARU01008841">
    <property type="protein sequence ID" value="GAH45580.1"/>
    <property type="molecule type" value="Genomic_DNA"/>
</dbReference>
<dbReference type="AlphaFoldDB" id="X1GL75"/>
<evidence type="ECO:0000313" key="1">
    <source>
        <dbReference type="EMBL" id="GAH45580.1"/>
    </source>
</evidence>
<gene>
    <name evidence="1" type="ORF">S03H2_17186</name>
</gene>
<name>X1GL75_9ZZZZ</name>